<dbReference type="AlphaFoldDB" id="A0A937M1E0"/>
<gene>
    <name evidence="10" type="ORF">ISR29_04070</name>
</gene>
<keyword evidence="5" id="KW-0378">Hydrolase</keyword>
<evidence type="ECO:0000256" key="7">
    <source>
        <dbReference type="ARBA" id="ARBA00023326"/>
    </source>
</evidence>
<dbReference type="InterPro" id="IPR029058">
    <property type="entry name" value="AB_hydrolase_fold"/>
</dbReference>
<protein>
    <submittedName>
        <fullName evidence="10">Prolyl oligopeptidase family serine peptidase</fullName>
    </submittedName>
</protein>
<dbReference type="Gene3D" id="3.40.50.1820">
    <property type="entry name" value="alpha/beta hydrolase"/>
    <property type="match status" value="1"/>
</dbReference>
<dbReference type="PANTHER" id="PTHR38050:SF2">
    <property type="entry name" value="FERULOYL ESTERASE C-RELATED"/>
    <property type="match status" value="1"/>
</dbReference>
<dbReference type="InterPro" id="IPR043595">
    <property type="entry name" value="FaeB/C/D"/>
</dbReference>
<dbReference type="SUPFAM" id="SSF53474">
    <property type="entry name" value="alpha/beta-Hydrolases"/>
    <property type="match status" value="1"/>
</dbReference>
<dbReference type="GO" id="GO:0045493">
    <property type="term" value="P:xylan catabolic process"/>
    <property type="evidence" value="ECO:0007669"/>
    <property type="project" value="UniProtKB-KW"/>
</dbReference>
<dbReference type="EMBL" id="JADHSG010000004">
    <property type="protein sequence ID" value="MBL6903359.1"/>
    <property type="molecule type" value="Genomic_DNA"/>
</dbReference>
<feature type="signal peptide" evidence="8">
    <location>
        <begin position="1"/>
        <end position="26"/>
    </location>
</feature>
<keyword evidence="7" id="KW-0624">Polysaccharide degradation</keyword>
<evidence type="ECO:0000256" key="2">
    <source>
        <dbReference type="ARBA" id="ARBA00022525"/>
    </source>
</evidence>
<accession>A0A937M1E0</accession>
<evidence type="ECO:0000256" key="5">
    <source>
        <dbReference type="ARBA" id="ARBA00022801"/>
    </source>
</evidence>
<evidence type="ECO:0000256" key="1">
    <source>
        <dbReference type="ARBA" id="ARBA00004613"/>
    </source>
</evidence>
<dbReference type="Pfam" id="PF00326">
    <property type="entry name" value="Peptidase_S9"/>
    <property type="match status" value="1"/>
</dbReference>
<dbReference type="Proteomes" id="UP000705230">
    <property type="component" value="Unassembled WGS sequence"/>
</dbReference>
<evidence type="ECO:0000313" key="10">
    <source>
        <dbReference type="EMBL" id="MBL6903359.1"/>
    </source>
</evidence>
<keyword evidence="2" id="KW-0964">Secreted</keyword>
<keyword evidence="3" id="KW-0858">Xylan degradation</keyword>
<proteinExistence type="predicted"/>
<dbReference type="GO" id="GO:0006508">
    <property type="term" value="P:proteolysis"/>
    <property type="evidence" value="ECO:0007669"/>
    <property type="project" value="InterPro"/>
</dbReference>
<name>A0A937M1E0_9GAMM</name>
<evidence type="ECO:0000256" key="8">
    <source>
        <dbReference type="SAM" id="SignalP"/>
    </source>
</evidence>
<sequence>MKNIKIYLALCAAIFLSSCGGGGSSASIVPEPDIQNPFDLACASYQTNTRKCSFTHNGVLREYYVFTPSSYSPSSNSPLLFVFHGYGSSATNILYYSNFQGLAEQDGYILVYPQGSLLNGVTHWNVGGWTVGSTVDDVSFTEDIIDIITNEYYINTDRIYSTGMSNGGYMSYGLACNSTKFAAIASVTGSMTPEIDNNCAPDHPTPILQIHGLQDFTVLYTGAVWSLSIPDVMEYWSSFNTCDEEPSTIINDLNDGSYILFDSYQNCSNSVGVELILHSTMGHTWPSINNHSISATEQIWSFFGKYDINGLIN</sequence>
<keyword evidence="4 8" id="KW-0732">Signal</keyword>
<dbReference type="GO" id="GO:0008236">
    <property type="term" value="F:serine-type peptidase activity"/>
    <property type="evidence" value="ECO:0007669"/>
    <property type="project" value="InterPro"/>
</dbReference>
<organism evidence="10 11">
    <name type="scientific">SAR86 cluster bacterium</name>
    <dbReference type="NCBI Taxonomy" id="2030880"/>
    <lineage>
        <taxon>Bacteria</taxon>
        <taxon>Pseudomonadati</taxon>
        <taxon>Pseudomonadota</taxon>
        <taxon>Gammaproteobacteria</taxon>
        <taxon>SAR86 cluster</taxon>
    </lineage>
</organism>
<dbReference type="GO" id="GO:0030600">
    <property type="term" value="F:feruloyl esterase activity"/>
    <property type="evidence" value="ECO:0007669"/>
    <property type="project" value="InterPro"/>
</dbReference>
<dbReference type="InterPro" id="IPR001375">
    <property type="entry name" value="Peptidase_S9_cat"/>
</dbReference>
<reference evidence="10" key="1">
    <citation type="submission" date="2020-10" db="EMBL/GenBank/DDBJ databases">
        <title>Microbiome of the Black Sea water column analyzed by genome centric metagenomics.</title>
        <authorList>
            <person name="Cabello-Yeves P.J."/>
            <person name="Callieri C."/>
            <person name="Picazo A."/>
            <person name="Mehrshad M."/>
            <person name="Haro-Moreno J.M."/>
            <person name="Roda-Garcia J."/>
            <person name="Dzembekova N."/>
            <person name="Slabakova V."/>
            <person name="Slabakova N."/>
            <person name="Moncheva S."/>
            <person name="Rodriguez-Valera F."/>
        </authorList>
    </citation>
    <scope>NUCLEOTIDE SEQUENCE</scope>
    <source>
        <strain evidence="10">BS30m-G43</strain>
    </source>
</reference>
<evidence type="ECO:0000256" key="6">
    <source>
        <dbReference type="ARBA" id="ARBA00023277"/>
    </source>
</evidence>
<comment type="subcellular location">
    <subcellularLocation>
        <location evidence="1">Secreted</location>
    </subcellularLocation>
</comment>
<keyword evidence="6" id="KW-0119">Carbohydrate metabolism</keyword>
<dbReference type="PROSITE" id="PS51257">
    <property type="entry name" value="PROKAR_LIPOPROTEIN"/>
    <property type="match status" value="1"/>
</dbReference>
<evidence type="ECO:0000259" key="9">
    <source>
        <dbReference type="Pfam" id="PF00326"/>
    </source>
</evidence>
<dbReference type="PANTHER" id="PTHR38050">
    <property type="match status" value="1"/>
</dbReference>
<feature type="domain" description="Peptidase S9 prolyl oligopeptidase catalytic" evidence="9">
    <location>
        <begin position="145"/>
        <end position="191"/>
    </location>
</feature>
<feature type="chain" id="PRO_5037496892" evidence="8">
    <location>
        <begin position="27"/>
        <end position="313"/>
    </location>
</feature>
<evidence type="ECO:0000256" key="4">
    <source>
        <dbReference type="ARBA" id="ARBA00022729"/>
    </source>
</evidence>
<dbReference type="GO" id="GO:0005576">
    <property type="term" value="C:extracellular region"/>
    <property type="evidence" value="ECO:0007669"/>
    <property type="project" value="UniProtKB-SubCell"/>
</dbReference>
<evidence type="ECO:0000313" key="11">
    <source>
        <dbReference type="Proteomes" id="UP000705230"/>
    </source>
</evidence>
<evidence type="ECO:0000256" key="3">
    <source>
        <dbReference type="ARBA" id="ARBA00022651"/>
    </source>
</evidence>
<comment type="caution">
    <text evidence="10">The sequence shown here is derived from an EMBL/GenBank/DDBJ whole genome shotgun (WGS) entry which is preliminary data.</text>
</comment>